<dbReference type="eggNOG" id="arCOG00919">
    <property type="taxonomic scope" value="Archaea"/>
</dbReference>
<dbReference type="Proteomes" id="UP000008138">
    <property type="component" value="Chromosome"/>
</dbReference>
<evidence type="ECO:0000313" key="2">
    <source>
        <dbReference type="EMBL" id="AEA13167.1"/>
    </source>
</evidence>
<name>F2L348_THEU7</name>
<dbReference type="HOGENOM" id="CLU_335767_0_0_2"/>
<proteinExistence type="predicted"/>
<dbReference type="InterPro" id="IPR011856">
    <property type="entry name" value="tRNA_endonuc-like_dom_sf"/>
</dbReference>
<feature type="domain" description="Protein NO VEIN C-terminal" evidence="1">
    <location>
        <begin position="731"/>
        <end position="811"/>
    </location>
</feature>
<gene>
    <name evidence="2" type="ordered locus">TUZN_1702</name>
</gene>
<dbReference type="SUPFAM" id="SSF52980">
    <property type="entry name" value="Restriction endonuclease-like"/>
    <property type="match status" value="1"/>
</dbReference>
<accession>F2L348</accession>
<dbReference type="PANTHER" id="PTHR32387">
    <property type="entry name" value="WU:FJ29H11"/>
    <property type="match status" value="1"/>
</dbReference>
<dbReference type="Gene3D" id="3.40.1350.10">
    <property type="match status" value="1"/>
</dbReference>
<reference evidence="2 3" key="1">
    <citation type="journal article" date="2011" name="J. Bacteriol.">
        <title>Complete genome sequence of the thermoacidophilic crenarchaeon Thermoproteus uzoniensis 768-20.</title>
        <authorList>
            <person name="Mardanov A.V."/>
            <person name="Gumerov V.M."/>
            <person name="Beletsky A.V."/>
            <person name="Prokofeva M.I."/>
            <person name="Bonch-Osmolovskaya E.A."/>
            <person name="Ravin N.V."/>
            <person name="Skryabin K.G."/>
        </authorList>
    </citation>
    <scope>NUCLEOTIDE SEQUENCE [LARGE SCALE GENOMIC DNA]</scope>
    <source>
        <strain evidence="2 3">768-20</strain>
    </source>
</reference>
<evidence type="ECO:0000259" key="1">
    <source>
        <dbReference type="Pfam" id="PF13020"/>
    </source>
</evidence>
<evidence type="ECO:0000313" key="3">
    <source>
        <dbReference type="Proteomes" id="UP000008138"/>
    </source>
</evidence>
<dbReference type="InterPro" id="IPR052957">
    <property type="entry name" value="Auxin_embryo_med"/>
</dbReference>
<reference key="2">
    <citation type="submission" date="2011-03" db="EMBL/GenBank/DDBJ databases">
        <title>Complete genome sequence of the thermoacidophilic crenarchaeon Thermoproteus uzoniensis 768-20.</title>
        <authorList>
            <person name="Mardanov A.V."/>
            <person name="Gumerov V.M."/>
            <person name="Beletsky A.V."/>
            <person name="Prokofeva M.I."/>
            <person name="Bonch-Osmolovskaya E.A."/>
            <person name="Ravin N.V."/>
            <person name="Skryabin K.G."/>
        </authorList>
    </citation>
    <scope>NUCLEOTIDE SEQUENCE</scope>
    <source>
        <strain>768-20</strain>
    </source>
</reference>
<organism evidence="2 3">
    <name type="scientific">Thermoproteus uzoniensis (strain 768-20)</name>
    <dbReference type="NCBI Taxonomy" id="999630"/>
    <lineage>
        <taxon>Archaea</taxon>
        <taxon>Thermoproteota</taxon>
        <taxon>Thermoprotei</taxon>
        <taxon>Thermoproteales</taxon>
        <taxon>Thermoproteaceae</taxon>
        <taxon>Thermoproteus</taxon>
    </lineage>
</organism>
<dbReference type="EMBL" id="CP002590">
    <property type="protein sequence ID" value="AEA13167.1"/>
    <property type="molecule type" value="Genomic_DNA"/>
</dbReference>
<protein>
    <recommendedName>
        <fullName evidence="1">Protein NO VEIN C-terminal domain-containing protein</fullName>
    </recommendedName>
</protein>
<dbReference type="InterPro" id="IPR011335">
    <property type="entry name" value="Restrct_endonuc-II-like"/>
</dbReference>
<dbReference type="AlphaFoldDB" id="F2L348"/>
<dbReference type="GO" id="GO:0003676">
    <property type="term" value="F:nucleic acid binding"/>
    <property type="evidence" value="ECO:0007669"/>
    <property type="project" value="InterPro"/>
</dbReference>
<dbReference type="InterPro" id="IPR024975">
    <property type="entry name" value="NOV_C"/>
</dbReference>
<dbReference type="PANTHER" id="PTHR32387:SF0">
    <property type="entry name" value="PROTEIN NO VEIN"/>
    <property type="match status" value="1"/>
</dbReference>
<dbReference type="Pfam" id="PF13020">
    <property type="entry name" value="NOV_C"/>
    <property type="match status" value="1"/>
</dbReference>
<sequence length="849" mass="99032">MLMEEIKPTIFMFLTNIKEVKVKYRDRARILRWRILRAFERDGITVMRVWASDEIDGRPPMNYAFQVFRHEVDVPKEVREDEITRKARRNNARKREVAIAFQVDEAKSSLVPVEAGLQFLYSFLPLTEVRTGLKFLIHGDFIVQAGRRTLNPEAKWNEWMVREIANLLNRAIDYLAEEYAGSYLNVIEYERRILEPAMDRLLTPIYEVLGKKKSNPIAKCISCGRLVHVDEAVALTRCAEEFVKSYGNFEELEKRIGKHIISSEDDRRLHQHGIYVKSIKCEDLVNINYVSTDDLPKLYRVAYKLWEGFERVTVKVKALDGSVKAASEVRYVPNKLRSIVETLRDKVPSVFEKIKGYLIHDEFMNQLGSSDDERVEVLKRLGVKEFTCGNALDKDLLLAIKDTSLEALIQYIILIYKNCGTEVPGENRFVVSSRGELLRARETHYSEFPLEVVNLLNDQRLGKYIRKYLDQLKIIHEDLRKGLGDELLEKLGVRRIEYCDILNELFNKVLLTRDKVPDPDEVVALTTLVIKNYNKCLGPLMSDIWVLAMDGSVRKSSKVYWPTQDCLFDELRDKFIDISRYPYCNEDMKLCEDFFRKFTLIGYHGYESLVEDVIKLMERSDISRERLIKLTCCLKRIYEKSPSVVRKYRDHILVLRDDGQIGRATSCYMHDDYEPAQKWYRWKASGFTNIGPFISNEYLSICGTREDWRKFFQGIGVREEVISNEVIASFALWYVENKLRSAGFEVYRTCEGCDIRAVKGSDEYFIEVKGRSGEAGIELTRNEFEAIQRYGNKYWLIVVMGIPNNVKVYVIEKPHELIKEELPSTIGIRPQLIIRHGKDLEEILRQIKQ</sequence>
<dbReference type="KEGG" id="tuz:TUZN_1702"/>
<keyword evidence="3" id="KW-1185">Reference proteome</keyword>